<feature type="transmembrane region" description="Helical" evidence="7">
    <location>
        <begin position="30"/>
        <end position="50"/>
    </location>
</feature>
<dbReference type="PANTHER" id="PTHR36964:SF1">
    <property type="entry name" value="PROTEIN-METHIONINE-SULFOXIDE REDUCTASE HEME-BINDING SUBUNIT MSRQ"/>
    <property type="match status" value="1"/>
</dbReference>
<dbReference type="PANTHER" id="PTHR36964">
    <property type="entry name" value="PROTEIN-METHIONINE-SULFOXIDE REDUCTASE HEME-BINDING SUBUNIT MSRQ"/>
    <property type="match status" value="1"/>
</dbReference>
<feature type="domain" description="Ferric oxidoreductase" evidence="8">
    <location>
        <begin position="67"/>
        <end position="178"/>
    </location>
</feature>
<dbReference type="GO" id="GO:0020037">
    <property type="term" value="F:heme binding"/>
    <property type="evidence" value="ECO:0007669"/>
    <property type="project" value="TreeGrafter"/>
</dbReference>
<evidence type="ECO:0000256" key="4">
    <source>
        <dbReference type="ARBA" id="ARBA00022989"/>
    </source>
</evidence>
<reference evidence="10" key="1">
    <citation type="submission" date="2017-09" db="EMBL/GenBank/DDBJ databases">
        <title>Depth-based differentiation of microbial function through sediment-hosted aquifers and enrichment of novel symbionts in the deep terrestrial subsurface.</title>
        <authorList>
            <person name="Probst A.J."/>
            <person name="Ladd B."/>
            <person name="Jarett J.K."/>
            <person name="Geller-Mcgrath D.E."/>
            <person name="Sieber C.M.K."/>
            <person name="Emerson J.B."/>
            <person name="Anantharaman K."/>
            <person name="Thomas B.C."/>
            <person name="Malmstrom R."/>
            <person name="Stieglmeier M."/>
            <person name="Klingl A."/>
            <person name="Woyke T."/>
            <person name="Ryan C.M."/>
            <person name="Banfield J.F."/>
        </authorList>
    </citation>
    <scope>NUCLEOTIDE SEQUENCE [LARGE SCALE GENOMIC DNA]</scope>
</reference>
<keyword evidence="5" id="KW-0408">Iron</keyword>
<evidence type="ECO:0000259" key="8">
    <source>
        <dbReference type="Pfam" id="PF01794"/>
    </source>
</evidence>
<gene>
    <name evidence="9" type="ORF">COY16_03090</name>
</gene>
<dbReference type="InterPro" id="IPR013130">
    <property type="entry name" value="Fe3_Rdtase_TM_dom"/>
</dbReference>
<evidence type="ECO:0000256" key="1">
    <source>
        <dbReference type="ARBA" id="ARBA00004141"/>
    </source>
</evidence>
<evidence type="ECO:0000313" key="9">
    <source>
        <dbReference type="EMBL" id="PIZ62983.1"/>
    </source>
</evidence>
<dbReference type="GO" id="GO:0005886">
    <property type="term" value="C:plasma membrane"/>
    <property type="evidence" value="ECO:0007669"/>
    <property type="project" value="TreeGrafter"/>
</dbReference>
<dbReference type="GO" id="GO:0016679">
    <property type="term" value="F:oxidoreductase activity, acting on diphenols and related substances as donors"/>
    <property type="evidence" value="ECO:0007669"/>
    <property type="project" value="TreeGrafter"/>
</dbReference>
<dbReference type="Pfam" id="PF01794">
    <property type="entry name" value="Ferric_reduct"/>
    <property type="match status" value="1"/>
</dbReference>
<feature type="transmembrane region" description="Helical" evidence="7">
    <location>
        <begin position="166"/>
        <end position="186"/>
    </location>
</feature>
<dbReference type="AlphaFoldDB" id="A0A2M7TYW8"/>
<keyword evidence="2" id="KW-0813">Transport</keyword>
<evidence type="ECO:0000256" key="3">
    <source>
        <dbReference type="ARBA" id="ARBA00022692"/>
    </source>
</evidence>
<evidence type="ECO:0000256" key="7">
    <source>
        <dbReference type="SAM" id="Phobius"/>
    </source>
</evidence>
<dbReference type="InterPro" id="IPR022837">
    <property type="entry name" value="MsrQ-like"/>
</dbReference>
<feature type="transmembrane region" description="Helical" evidence="7">
    <location>
        <begin position="192"/>
        <end position="213"/>
    </location>
</feature>
<organism evidence="9 10">
    <name type="scientific">Candidatus Roizmanbacteria bacterium CG_4_10_14_0_2_um_filter_39_13</name>
    <dbReference type="NCBI Taxonomy" id="1974825"/>
    <lineage>
        <taxon>Bacteria</taxon>
        <taxon>Candidatus Roizmaniibacteriota</taxon>
    </lineage>
</organism>
<keyword evidence="6 7" id="KW-0472">Membrane</keyword>
<evidence type="ECO:0000256" key="5">
    <source>
        <dbReference type="ARBA" id="ARBA00023004"/>
    </source>
</evidence>
<evidence type="ECO:0000256" key="6">
    <source>
        <dbReference type="ARBA" id="ARBA00023136"/>
    </source>
</evidence>
<proteinExistence type="predicted"/>
<dbReference type="EMBL" id="PFOB01000038">
    <property type="protein sequence ID" value="PIZ62983.1"/>
    <property type="molecule type" value="Genomic_DNA"/>
</dbReference>
<dbReference type="Proteomes" id="UP000228503">
    <property type="component" value="Unassembled WGS sequence"/>
</dbReference>
<feature type="transmembrane region" description="Helical" evidence="7">
    <location>
        <begin position="136"/>
        <end position="154"/>
    </location>
</feature>
<feature type="transmembrane region" description="Helical" evidence="7">
    <location>
        <begin position="103"/>
        <end position="130"/>
    </location>
</feature>
<comment type="caution">
    <text evidence="9">The sequence shown here is derived from an EMBL/GenBank/DDBJ whole genome shotgun (WGS) entry which is preliminary data.</text>
</comment>
<dbReference type="GO" id="GO:0010181">
    <property type="term" value="F:FMN binding"/>
    <property type="evidence" value="ECO:0007669"/>
    <property type="project" value="TreeGrafter"/>
</dbReference>
<keyword evidence="4 7" id="KW-1133">Transmembrane helix</keyword>
<protein>
    <recommendedName>
        <fullName evidence="8">Ferric oxidoreductase domain-containing protein</fullName>
    </recommendedName>
</protein>
<evidence type="ECO:0000313" key="10">
    <source>
        <dbReference type="Proteomes" id="UP000228503"/>
    </source>
</evidence>
<name>A0A2M7TYW8_9BACT</name>
<keyword evidence="3 7" id="KW-0812">Transmembrane</keyword>
<feature type="transmembrane region" description="Helical" evidence="7">
    <location>
        <begin position="62"/>
        <end position="82"/>
    </location>
</feature>
<accession>A0A2M7TYW8</accession>
<sequence>MCPIINTMSLDSNTQSIFQFFAKHKKTMILVFYGQYMYIVGMIGYSAYLISLQTNREVVYEWGTVSGVFALVYFSLSMLPGIARRFKLVSPITQILMLFRRQVGVTAFLFGLFHYLALRMLPIVLAGVPLNLNPPVFEILGFLTLYPMTLLFLTSNDLSVKKMGVWWRRVHSLAYIMAWTIFLHVALNEAGLWTVVIGIFALLETSSLVYFFFKRKSK</sequence>
<comment type="subcellular location">
    <subcellularLocation>
        <location evidence="1">Membrane</location>
        <topology evidence="1">Multi-pass membrane protein</topology>
    </subcellularLocation>
</comment>
<evidence type="ECO:0000256" key="2">
    <source>
        <dbReference type="ARBA" id="ARBA00022448"/>
    </source>
</evidence>